<keyword evidence="6 9" id="KW-0472">Membrane</keyword>
<keyword evidence="5 9" id="KW-1133">Transmembrane helix</keyword>
<accession>A0ABP0XMC5</accession>
<keyword evidence="11" id="KW-1185">Reference proteome</keyword>
<organism evidence="10 11">
    <name type="scientific">Citrullus colocynthis</name>
    <name type="common">colocynth</name>
    <dbReference type="NCBI Taxonomy" id="252529"/>
    <lineage>
        <taxon>Eukaryota</taxon>
        <taxon>Viridiplantae</taxon>
        <taxon>Streptophyta</taxon>
        <taxon>Embryophyta</taxon>
        <taxon>Tracheophyta</taxon>
        <taxon>Spermatophyta</taxon>
        <taxon>Magnoliopsida</taxon>
        <taxon>eudicotyledons</taxon>
        <taxon>Gunneridae</taxon>
        <taxon>Pentapetalae</taxon>
        <taxon>rosids</taxon>
        <taxon>fabids</taxon>
        <taxon>Cucurbitales</taxon>
        <taxon>Cucurbitaceae</taxon>
        <taxon>Benincaseae</taxon>
        <taxon>Citrullus</taxon>
    </lineage>
</organism>
<evidence type="ECO:0000256" key="8">
    <source>
        <dbReference type="SAM" id="MobiDB-lite"/>
    </source>
</evidence>
<sequence length="236" mass="25958">MFELEVKLVIHANPQPSKSHIYVSLSFPISTSLYNLPLSPSLFSHFLPTLTTTRRRTIPIMGDRSPPRQVQVHPQQRSYLQEPTWKLTGGRHVDHQHQGGPSASKIIAVVTLVPIGGTLLGLSGLTLAATLFGLAVSTPVFLLFSPVIVPAAVAIFLAITAFFTSGVFGLTALSSLSWVYRYIRRATGTVPEQMDMAKRRMQDMAGYVGQKTKEVGQEIQSRAQEGRRSTTTEQRT</sequence>
<dbReference type="Proteomes" id="UP001642487">
    <property type="component" value="Chromosome 1"/>
</dbReference>
<protein>
    <recommendedName>
        <fullName evidence="7">Oleosin</fullName>
    </recommendedName>
</protein>
<evidence type="ECO:0000256" key="9">
    <source>
        <dbReference type="SAM" id="Phobius"/>
    </source>
</evidence>
<comment type="function">
    <text evidence="1">May have a structural role to stabilize the lipid body during desiccation of the seed by preventing coalescence of the oil. Probably interacts with both lipid and phospholipid moieties of lipid bodies. May also provide recognition signals for specific lipase anchorage in lipolysis during seedling growth.</text>
</comment>
<gene>
    <name evidence="10" type="ORF">CITCOLO1_LOCUS382</name>
</gene>
<proteinExistence type="inferred from homology"/>
<dbReference type="PANTHER" id="PTHR33203">
    <property type="entry name" value="OLEOSIN"/>
    <property type="match status" value="1"/>
</dbReference>
<evidence type="ECO:0000256" key="5">
    <source>
        <dbReference type="ARBA" id="ARBA00022989"/>
    </source>
</evidence>
<keyword evidence="3 7" id="KW-0551">Lipid droplet</keyword>
<evidence type="ECO:0000256" key="4">
    <source>
        <dbReference type="ARBA" id="ARBA00022692"/>
    </source>
</evidence>
<name>A0ABP0XMC5_9ROSI</name>
<dbReference type="EMBL" id="OZ021735">
    <property type="protein sequence ID" value="CAK9308862.1"/>
    <property type="molecule type" value="Genomic_DNA"/>
</dbReference>
<feature type="compositionally biased region" description="Basic and acidic residues" evidence="8">
    <location>
        <begin position="224"/>
        <end position="236"/>
    </location>
</feature>
<feature type="region of interest" description="Disordered" evidence="8">
    <location>
        <begin position="211"/>
        <end position="236"/>
    </location>
</feature>
<dbReference type="PANTHER" id="PTHR33203:SF44">
    <property type="entry name" value="OLEOSIN 20.3 KDA"/>
    <property type="match status" value="1"/>
</dbReference>
<evidence type="ECO:0000256" key="3">
    <source>
        <dbReference type="ARBA" id="ARBA00022677"/>
    </source>
</evidence>
<keyword evidence="4 9" id="KW-0812">Transmembrane</keyword>
<evidence type="ECO:0000313" key="11">
    <source>
        <dbReference type="Proteomes" id="UP001642487"/>
    </source>
</evidence>
<comment type="subcellular location">
    <subcellularLocation>
        <location evidence="7">Lipid droplet</location>
    </subcellularLocation>
    <subcellularLocation>
        <location evidence="7">Membrane</location>
        <topology evidence="7">Multi-pass membrane protein</topology>
    </subcellularLocation>
</comment>
<feature type="transmembrane region" description="Helical" evidence="9">
    <location>
        <begin position="147"/>
        <end position="176"/>
    </location>
</feature>
<dbReference type="Pfam" id="PF01277">
    <property type="entry name" value="Oleosin"/>
    <property type="match status" value="1"/>
</dbReference>
<dbReference type="PROSITE" id="PS00811">
    <property type="entry name" value="OLEOSINS"/>
    <property type="match status" value="1"/>
</dbReference>
<evidence type="ECO:0000256" key="1">
    <source>
        <dbReference type="ARBA" id="ARBA00002582"/>
    </source>
</evidence>
<evidence type="ECO:0000313" key="10">
    <source>
        <dbReference type="EMBL" id="CAK9308862.1"/>
    </source>
</evidence>
<evidence type="ECO:0000256" key="6">
    <source>
        <dbReference type="ARBA" id="ARBA00023136"/>
    </source>
</evidence>
<reference evidence="10 11" key="1">
    <citation type="submission" date="2024-03" db="EMBL/GenBank/DDBJ databases">
        <authorList>
            <person name="Gkanogiannis A."/>
            <person name="Becerra Lopez-Lavalle L."/>
        </authorList>
    </citation>
    <scope>NUCLEOTIDE SEQUENCE [LARGE SCALE GENOMIC DNA]</scope>
</reference>
<dbReference type="InterPro" id="IPR000136">
    <property type="entry name" value="Oleosin"/>
</dbReference>
<evidence type="ECO:0000256" key="2">
    <source>
        <dbReference type="ARBA" id="ARBA00010858"/>
    </source>
</evidence>
<evidence type="ECO:0000256" key="7">
    <source>
        <dbReference type="RuleBase" id="RU000540"/>
    </source>
</evidence>
<feature type="transmembrane region" description="Helical" evidence="9">
    <location>
        <begin position="106"/>
        <end position="135"/>
    </location>
</feature>
<comment type="similarity">
    <text evidence="2 7">Belongs to the oleosin family.</text>
</comment>